<proteinExistence type="predicted"/>
<dbReference type="OrthoDB" id="9978173at2759"/>
<name>A0A9P7AN80_9AGAM</name>
<evidence type="ECO:0000313" key="1">
    <source>
        <dbReference type="EMBL" id="KAG1792200.1"/>
    </source>
</evidence>
<dbReference type="Proteomes" id="UP000719766">
    <property type="component" value="Unassembled WGS sequence"/>
</dbReference>
<protein>
    <submittedName>
        <fullName evidence="1">Uncharacterized protein</fullName>
    </submittedName>
</protein>
<evidence type="ECO:0000313" key="2">
    <source>
        <dbReference type="Proteomes" id="UP000719766"/>
    </source>
</evidence>
<organism evidence="1 2">
    <name type="scientific">Suillus plorans</name>
    <dbReference type="NCBI Taxonomy" id="116603"/>
    <lineage>
        <taxon>Eukaryota</taxon>
        <taxon>Fungi</taxon>
        <taxon>Dikarya</taxon>
        <taxon>Basidiomycota</taxon>
        <taxon>Agaricomycotina</taxon>
        <taxon>Agaricomycetes</taxon>
        <taxon>Agaricomycetidae</taxon>
        <taxon>Boletales</taxon>
        <taxon>Suillineae</taxon>
        <taxon>Suillaceae</taxon>
        <taxon>Suillus</taxon>
    </lineage>
</organism>
<dbReference type="EMBL" id="JABBWE010000038">
    <property type="protein sequence ID" value="KAG1792200.1"/>
    <property type="molecule type" value="Genomic_DNA"/>
</dbReference>
<accession>A0A9P7AN80</accession>
<comment type="caution">
    <text evidence="1">The sequence shown here is derived from an EMBL/GenBank/DDBJ whole genome shotgun (WGS) entry which is preliminary data.</text>
</comment>
<dbReference type="PANTHER" id="PTHR31252">
    <property type="entry name" value="DUF4419 DOMAIN-CONTAINING PROTEIN"/>
    <property type="match status" value="1"/>
</dbReference>
<dbReference type="GeneID" id="64597024"/>
<gene>
    <name evidence="1" type="ORF">HD556DRAFT_1381596</name>
</gene>
<dbReference type="PANTHER" id="PTHR31252:SF11">
    <property type="entry name" value="DUF4419 DOMAIN-CONTAINING PROTEIN"/>
    <property type="match status" value="1"/>
</dbReference>
<reference evidence="1" key="1">
    <citation type="journal article" date="2020" name="New Phytol.">
        <title>Comparative genomics reveals dynamic genome evolution in host specialist ectomycorrhizal fungi.</title>
        <authorList>
            <person name="Lofgren L.A."/>
            <person name="Nguyen N.H."/>
            <person name="Vilgalys R."/>
            <person name="Ruytinx J."/>
            <person name="Liao H.L."/>
            <person name="Branco S."/>
            <person name="Kuo A."/>
            <person name="LaButti K."/>
            <person name="Lipzen A."/>
            <person name="Andreopoulos W."/>
            <person name="Pangilinan J."/>
            <person name="Riley R."/>
            <person name="Hundley H."/>
            <person name="Na H."/>
            <person name="Barry K."/>
            <person name="Grigoriev I.V."/>
            <person name="Stajich J.E."/>
            <person name="Kennedy P.G."/>
        </authorList>
    </citation>
    <scope>NUCLEOTIDE SEQUENCE</scope>
    <source>
        <strain evidence="1">S12</strain>
    </source>
</reference>
<sequence>MPKPNGFVHAVLEAYNNHRALIHRPDDVWTTILMQFSFFVSANAEQLSAHFAAHDGREQLIGLMRRAT</sequence>
<dbReference type="Pfam" id="PF14388">
    <property type="entry name" value="DUF4419"/>
    <property type="match status" value="1"/>
</dbReference>
<dbReference type="AlphaFoldDB" id="A0A9P7AN80"/>
<dbReference type="RefSeq" id="XP_041158868.1">
    <property type="nucleotide sequence ID" value="XM_041303260.1"/>
</dbReference>
<dbReference type="InterPro" id="IPR025533">
    <property type="entry name" value="DUF4419"/>
</dbReference>
<keyword evidence="2" id="KW-1185">Reference proteome</keyword>